<evidence type="ECO:0000313" key="3">
    <source>
        <dbReference type="Proteomes" id="UP000663853"/>
    </source>
</evidence>
<dbReference type="Proteomes" id="UP000663853">
    <property type="component" value="Unassembled WGS sequence"/>
</dbReference>
<feature type="compositionally biased region" description="Low complexity" evidence="1">
    <location>
        <begin position="80"/>
        <end position="95"/>
    </location>
</feature>
<evidence type="ECO:0008006" key="4">
    <source>
        <dbReference type="Google" id="ProtNLM"/>
    </source>
</evidence>
<feature type="compositionally biased region" description="Polar residues" evidence="1">
    <location>
        <begin position="305"/>
        <end position="316"/>
    </location>
</feature>
<evidence type="ECO:0000256" key="1">
    <source>
        <dbReference type="SAM" id="MobiDB-lite"/>
    </source>
</evidence>
<dbReference type="EMBL" id="CAJMXA010003885">
    <property type="protein sequence ID" value="CAE6521327.1"/>
    <property type="molecule type" value="Genomic_DNA"/>
</dbReference>
<sequence length="338" mass="37787">MTGSLTRITSPPFVYYVPSFDKSSDSDSEGWEELEVNSVVEGSMTSRSSCKDNCTTQVCGISQENDIIHRSPSNPDNQQTTSTYPGPPGESSSSPSLREYCVSFRDGNIRLLVGTEWFLLHEHKLEQFSGLKKTIKGARENGAEPGINHKTRSILQLHLDENPTDFSNMLKILYLPVYEDVGPDDHSDSVLKSTLRLATKFQHPVLRSYAIRCLEKRKLTPIERIELARDSDISSWFEEGLNELCTRKQAITLGEAEILGMKTFVELVSRREAHKLSSKPKAPSSSEATFRSESTQGLVTVGLTTSRFSRSATTGLPRTPNAKQPKKVDSNQRWEVSR</sequence>
<evidence type="ECO:0000313" key="2">
    <source>
        <dbReference type="EMBL" id="CAE6521327.1"/>
    </source>
</evidence>
<feature type="compositionally biased region" description="Polar residues" evidence="1">
    <location>
        <begin position="65"/>
        <end position="79"/>
    </location>
</feature>
<gene>
    <name evidence="2" type="ORF">RDB_LOCUS148283</name>
</gene>
<name>A0A8H3DA10_9AGAM</name>
<organism evidence="2 3">
    <name type="scientific">Rhizoctonia solani</name>
    <dbReference type="NCBI Taxonomy" id="456999"/>
    <lineage>
        <taxon>Eukaryota</taxon>
        <taxon>Fungi</taxon>
        <taxon>Dikarya</taxon>
        <taxon>Basidiomycota</taxon>
        <taxon>Agaricomycotina</taxon>
        <taxon>Agaricomycetes</taxon>
        <taxon>Cantharellales</taxon>
        <taxon>Ceratobasidiaceae</taxon>
        <taxon>Rhizoctonia</taxon>
    </lineage>
</organism>
<feature type="region of interest" description="Disordered" evidence="1">
    <location>
        <begin position="275"/>
        <end position="294"/>
    </location>
</feature>
<feature type="compositionally biased region" description="Low complexity" evidence="1">
    <location>
        <begin position="279"/>
        <end position="288"/>
    </location>
</feature>
<protein>
    <recommendedName>
        <fullName evidence="4">BTB domain-containing protein</fullName>
    </recommendedName>
</protein>
<accession>A0A8H3DA10</accession>
<feature type="region of interest" description="Disordered" evidence="1">
    <location>
        <begin position="305"/>
        <end position="338"/>
    </location>
</feature>
<dbReference type="AlphaFoldDB" id="A0A8H3DA10"/>
<feature type="compositionally biased region" description="Basic and acidic residues" evidence="1">
    <location>
        <begin position="326"/>
        <end position="338"/>
    </location>
</feature>
<feature type="region of interest" description="Disordered" evidence="1">
    <location>
        <begin position="65"/>
        <end position="95"/>
    </location>
</feature>
<comment type="caution">
    <text evidence="2">The sequence shown here is derived from an EMBL/GenBank/DDBJ whole genome shotgun (WGS) entry which is preliminary data.</text>
</comment>
<reference evidence="2" key="1">
    <citation type="submission" date="2021-01" db="EMBL/GenBank/DDBJ databases">
        <authorList>
            <person name="Kaushik A."/>
        </authorList>
    </citation>
    <scope>NUCLEOTIDE SEQUENCE</scope>
    <source>
        <strain evidence="2">AG6-10EEA</strain>
    </source>
</reference>
<proteinExistence type="predicted"/>